<dbReference type="AlphaFoldDB" id="A0A1G5RHL1"/>
<dbReference type="GO" id="GO:0003824">
    <property type="term" value="F:catalytic activity"/>
    <property type="evidence" value="ECO:0007669"/>
    <property type="project" value="InterPro"/>
</dbReference>
<dbReference type="SUPFAM" id="SSF56317">
    <property type="entry name" value="Carbon-nitrogen hydrolase"/>
    <property type="match status" value="1"/>
</dbReference>
<dbReference type="RefSeq" id="WP_090221122.1">
    <property type="nucleotide sequence ID" value="NZ_FMWG01000017.1"/>
</dbReference>
<dbReference type="PANTHER" id="PTHR46044">
    <property type="entry name" value="NITRILASE"/>
    <property type="match status" value="1"/>
</dbReference>
<evidence type="ECO:0000313" key="3">
    <source>
        <dbReference type="EMBL" id="SCZ73585.1"/>
    </source>
</evidence>
<dbReference type="EMBL" id="FMWG01000017">
    <property type="protein sequence ID" value="SCZ73585.1"/>
    <property type="molecule type" value="Genomic_DNA"/>
</dbReference>
<dbReference type="PANTHER" id="PTHR46044:SF1">
    <property type="entry name" value="CN HYDROLASE DOMAIN-CONTAINING PROTEIN"/>
    <property type="match status" value="1"/>
</dbReference>
<dbReference type="STRING" id="1156985.SAMN04488118_11767"/>
<feature type="domain" description="CN hydrolase" evidence="2">
    <location>
        <begin position="4"/>
        <end position="272"/>
    </location>
</feature>
<protein>
    <submittedName>
        <fullName evidence="3">Nitrilase</fullName>
    </submittedName>
</protein>
<proteinExistence type="inferred from homology"/>
<dbReference type="PROSITE" id="PS50263">
    <property type="entry name" value="CN_HYDROLASE"/>
    <property type="match status" value="1"/>
</dbReference>
<comment type="similarity">
    <text evidence="1">Belongs to the carbon-nitrogen hydrolase superfamily. Nitrilase family.</text>
</comment>
<dbReference type="OrthoDB" id="9803803at2"/>
<keyword evidence="4" id="KW-1185">Reference proteome</keyword>
<gene>
    <name evidence="3" type="ORF">SAMN04488118_11767</name>
</gene>
<dbReference type="CDD" id="cd07564">
    <property type="entry name" value="nitrilases_CHs"/>
    <property type="match status" value="1"/>
</dbReference>
<dbReference type="InterPro" id="IPR044149">
    <property type="entry name" value="Nitrilases_CHs"/>
</dbReference>
<organism evidence="3 4">
    <name type="scientific">Epibacterium ulvae</name>
    <dbReference type="NCBI Taxonomy" id="1156985"/>
    <lineage>
        <taxon>Bacteria</taxon>
        <taxon>Pseudomonadati</taxon>
        <taxon>Pseudomonadota</taxon>
        <taxon>Alphaproteobacteria</taxon>
        <taxon>Rhodobacterales</taxon>
        <taxon>Roseobacteraceae</taxon>
        <taxon>Epibacterium</taxon>
    </lineage>
</organism>
<evidence type="ECO:0000256" key="1">
    <source>
        <dbReference type="ARBA" id="ARBA00008129"/>
    </source>
</evidence>
<evidence type="ECO:0000313" key="4">
    <source>
        <dbReference type="Proteomes" id="UP000198767"/>
    </source>
</evidence>
<reference evidence="3 4" key="1">
    <citation type="submission" date="2016-10" db="EMBL/GenBank/DDBJ databases">
        <authorList>
            <person name="de Groot N.N."/>
        </authorList>
    </citation>
    <scope>NUCLEOTIDE SEQUENCE [LARGE SCALE GENOMIC DNA]</scope>
    <source>
        <strain evidence="3 4">U95</strain>
    </source>
</reference>
<dbReference type="Gene3D" id="3.60.110.10">
    <property type="entry name" value="Carbon-nitrogen hydrolase"/>
    <property type="match status" value="1"/>
</dbReference>
<evidence type="ECO:0000259" key="2">
    <source>
        <dbReference type="PROSITE" id="PS50263"/>
    </source>
</evidence>
<name>A0A1G5RHL1_9RHOB</name>
<dbReference type="Proteomes" id="UP000198767">
    <property type="component" value="Unassembled WGS sequence"/>
</dbReference>
<dbReference type="Pfam" id="PF00795">
    <property type="entry name" value="CN_hydrolase"/>
    <property type="match status" value="1"/>
</dbReference>
<dbReference type="InterPro" id="IPR036526">
    <property type="entry name" value="C-N_Hydrolase_sf"/>
</dbReference>
<dbReference type="InterPro" id="IPR003010">
    <property type="entry name" value="C-N_Hydrolase"/>
</dbReference>
<sequence length="312" mass="34868">MTTTRVAIAQTAPVLFDVNRSLERVAEWSKRASQQDAKLVLFPEAMIAAYPKGSLFGSYVGGRTQEGRELYRRYYESACEMPGPVTDQLSKIARENSIAIVIGIIERDGGTLYCTVAHFDETGRYLGRRRKLMPTGAERLTWGFGDLSDLRAYDTDAGRVASVICWENYMPLLRAATYGLNPQIYCAPTLDERECWIASMRHIAIEGRCFVLSACQALMHRDIPEGVADHFVDAASDDWICRGRSCIIDPFGNFLAEPLLDAEGLLTADLDMDQITRGKFDFDVTGHYARPDLFQLHLDTRAQKSVVYGAPS</sequence>
<accession>A0A1G5RHL1</accession>